<feature type="transmembrane region" description="Helical" evidence="6">
    <location>
        <begin position="292"/>
        <end position="310"/>
    </location>
</feature>
<proteinExistence type="predicted"/>
<evidence type="ECO:0000259" key="7">
    <source>
        <dbReference type="PROSITE" id="PS50850"/>
    </source>
</evidence>
<feature type="domain" description="Major facilitator superfamily (MFS) profile" evidence="7">
    <location>
        <begin position="32"/>
        <end position="432"/>
    </location>
</feature>
<dbReference type="Proteomes" id="UP000244948">
    <property type="component" value="Unassembled WGS sequence"/>
</dbReference>
<keyword evidence="5 6" id="KW-0472">Membrane</keyword>
<reference evidence="8 9" key="1">
    <citation type="journal article" date="2018" name="Genome Announc.">
        <title>Ignatzschineria cameli sp. nov., isolated from necrotic foot tissue of dromedaries (Camelus dromedarius) and associated maggots (Wohlfahrtia species) in Dubai.</title>
        <authorList>
            <person name="Tsang C.C."/>
            <person name="Tang J.Y."/>
            <person name="Fong J.Y."/>
            <person name="Kinne J."/>
            <person name="Lee H.H."/>
            <person name="Joseph M."/>
            <person name="Jose S."/>
            <person name="Schuster R.K."/>
            <person name="Tang Y."/>
            <person name="Sivakumar S."/>
            <person name="Chen J.H."/>
            <person name="Teng J.L."/>
            <person name="Lau S.K."/>
            <person name="Wernery U."/>
            <person name="Woo P.C."/>
        </authorList>
    </citation>
    <scope>NUCLEOTIDE SEQUENCE [LARGE SCALE GENOMIC DNA]</scope>
    <source>
        <strain evidence="8 9">KCTC 22643</strain>
    </source>
</reference>
<sequence>MRFRKESKFKRSEDRVKREGFLTTIGYYFSRQNLSVALLGFASGLPILMTLSTLTYWLSTLGVQKSAIGLASLLGLPYLLKFLWAPLLDLFTLPLLGRLGHRKGWILLFQLIIAGIFALLAFIDPTENPYLLGVLIFLLATASASLDIVVDAYRIDSLDEETQAYGASSYLFMYRIAMLLMGAGVLALSDFYSWSLIFQGVALLFLLIFLLTLLIKEPKREEVVTEPNAPLVAPLKRFMEGFVQFFKRDKALLFLLLVICYKLPDAVSGIMVTPFYHEMGYSGAEIGAVTKVYGLIATLLGAFLAATIIHKLGLYRSLVVSAILIGITNLGYLLIIAKPNLWMLIVAISGENFISGFSSALFIMFLGLLCDRNASATQYALLSALASFGLRVFGGASGFLAEGLGWEGFFISTAILFIPSLLLILLLKPSIVKMRVPTS</sequence>
<dbReference type="GO" id="GO:0016020">
    <property type="term" value="C:membrane"/>
    <property type="evidence" value="ECO:0007669"/>
    <property type="project" value="UniProtKB-SubCell"/>
</dbReference>
<gene>
    <name evidence="8" type="ORF">DC082_00695</name>
</gene>
<dbReference type="AlphaFoldDB" id="A0A2U2ALM0"/>
<organism evidence="8 9">
    <name type="scientific">Ignatzschineria indica</name>
    <dbReference type="NCBI Taxonomy" id="472583"/>
    <lineage>
        <taxon>Bacteria</taxon>
        <taxon>Pseudomonadati</taxon>
        <taxon>Pseudomonadota</taxon>
        <taxon>Gammaproteobacteria</taxon>
        <taxon>Cardiobacteriales</taxon>
        <taxon>Ignatzschineriaceae</taxon>
        <taxon>Ignatzschineria</taxon>
    </lineage>
</organism>
<evidence type="ECO:0000256" key="6">
    <source>
        <dbReference type="SAM" id="Phobius"/>
    </source>
</evidence>
<dbReference type="InterPro" id="IPR004752">
    <property type="entry name" value="AmpG_permease/AT-1"/>
</dbReference>
<evidence type="ECO:0000256" key="2">
    <source>
        <dbReference type="ARBA" id="ARBA00022448"/>
    </source>
</evidence>
<feature type="transmembrane region" description="Helical" evidence="6">
    <location>
        <begin position="171"/>
        <end position="188"/>
    </location>
</feature>
<feature type="transmembrane region" description="Helical" evidence="6">
    <location>
        <begin position="251"/>
        <end position="272"/>
    </location>
</feature>
<feature type="transmembrane region" description="Helical" evidence="6">
    <location>
        <begin position="341"/>
        <end position="367"/>
    </location>
</feature>
<dbReference type="Pfam" id="PF07690">
    <property type="entry name" value="MFS_1"/>
    <property type="match status" value="1"/>
</dbReference>
<comment type="subcellular location">
    <subcellularLocation>
        <location evidence="1">Membrane</location>
        <topology evidence="1">Multi-pass membrane protein</topology>
    </subcellularLocation>
</comment>
<dbReference type="InterPro" id="IPR036259">
    <property type="entry name" value="MFS_trans_sf"/>
</dbReference>
<dbReference type="InterPro" id="IPR020846">
    <property type="entry name" value="MFS_dom"/>
</dbReference>
<dbReference type="PROSITE" id="PS50850">
    <property type="entry name" value="MFS"/>
    <property type="match status" value="1"/>
</dbReference>
<keyword evidence="2" id="KW-0813">Transport</keyword>
<evidence type="ECO:0000313" key="9">
    <source>
        <dbReference type="Proteomes" id="UP000244948"/>
    </source>
</evidence>
<name>A0A2U2ALM0_9GAMM</name>
<dbReference type="InterPro" id="IPR011701">
    <property type="entry name" value="MFS"/>
</dbReference>
<dbReference type="NCBIfam" id="TIGR00901">
    <property type="entry name" value="2A0125"/>
    <property type="match status" value="1"/>
</dbReference>
<feature type="transmembrane region" description="Helical" evidence="6">
    <location>
        <begin position="78"/>
        <end position="97"/>
    </location>
</feature>
<evidence type="ECO:0000256" key="5">
    <source>
        <dbReference type="ARBA" id="ARBA00023136"/>
    </source>
</evidence>
<keyword evidence="3 6" id="KW-0812">Transmembrane</keyword>
<feature type="transmembrane region" description="Helical" evidence="6">
    <location>
        <begin position="317"/>
        <end position="335"/>
    </location>
</feature>
<dbReference type="PANTHER" id="PTHR12778:SF10">
    <property type="entry name" value="MAJOR FACILITATOR SUPERFAMILY DOMAIN-CONTAINING PROTEIN 3"/>
    <property type="match status" value="1"/>
</dbReference>
<feature type="transmembrane region" description="Helical" evidence="6">
    <location>
        <begin position="129"/>
        <end position="150"/>
    </location>
</feature>
<dbReference type="PANTHER" id="PTHR12778">
    <property type="entry name" value="SOLUTE CARRIER FAMILY 33 ACETYL-COA TRANSPORTER -RELATED"/>
    <property type="match status" value="1"/>
</dbReference>
<feature type="transmembrane region" description="Helical" evidence="6">
    <location>
        <begin position="406"/>
        <end position="427"/>
    </location>
</feature>
<evidence type="ECO:0000256" key="4">
    <source>
        <dbReference type="ARBA" id="ARBA00022989"/>
    </source>
</evidence>
<dbReference type="SUPFAM" id="SSF103473">
    <property type="entry name" value="MFS general substrate transporter"/>
    <property type="match status" value="1"/>
</dbReference>
<dbReference type="GO" id="GO:0022857">
    <property type="term" value="F:transmembrane transporter activity"/>
    <property type="evidence" value="ECO:0007669"/>
    <property type="project" value="InterPro"/>
</dbReference>
<comment type="caution">
    <text evidence="8">The sequence shown here is derived from an EMBL/GenBank/DDBJ whole genome shotgun (WGS) entry which is preliminary data.</text>
</comment>
<accession>A0A2U2ALM0</accession>
<protein>
    <submittedName>
        <fullName evidence="8">MFS transporter</fullName>
    </submittedName>
</protein>
<feature type="transmembrane region" description="Helical" evidence="6">
    <location>
        <begin position="104"/>
        <end position="123"/>
    </location>
</feature>
<evidence type="ECO:0000313" key="8">
    <source>
        <dbReference type="EMBL" id="PWD84099.1"/>
    </source>
</evidence>
<evidence type="ECO:0000256" key="3">
    <source>
        <dbReference type="ARBA" id="ARBA00022692"/>
    </source>
</evidence>
<feature type="transmembrane region" description="Helical" evidence="6">
    <location>
        <begin position="36"/>
        <end position="58"/>
    </location>
</feature>
<feature type="transmembrane region" description="Helical" evidence="6">
    <location>
        <begin position="379"/>
        <end position="400"/>
    </location>
</feature>
<evidence type="ECO:0000256" key="1">
    <source>
        <dbReference type="ARBA" id="ARBA00004141"/>
    </source>
</evidence>
<keyword evidence="4 6" id="KW-1133">Transmembrane helix</keyword>
<dbReference type="Gene3D" id="1.20.1250.20">
    <property type="entry name" value="MFS general substrate transporter like domains"/>
    <property type="match status" value="1"/>
</dbReference>
<dbReference type="EMBL" id="QEWR01000002">
    <property type="protein sequence ID" value="PWD84099.1"/>
    <property type="molecule type" value="Genomic_DNA"/>
</dbReference>
<keyword evidence="9" id="KW-1185">Reference proteome</keyword>
<feature type="transmembrane region" description="Helical" evidence="6">
    <location>
        <begin position="194"/>
        <end position="215"/>
    </location>
</feature>